<dbReference type="SUPFAM" id="SSF48008">
    <property type="entry name" value="GntR ligand-binding domain-like"/>
    <property type="match status" value="1"/>
</dbReference>
<dbReference type="Pfam" id="PF00392">
    <property type="entry name" value="GntR"/>
    <property type="match status" value="1"/>
</dbReference>
<dbReference type="EMBL" id="BABS01000160">
    <property type="protein sequence ID" value="GAA10066.1"/>
    <property type="molecule type" value="Genomic_DNA"/>
</dbReference>
<dbReference type="Gene3D" id="1.10.10.10">
    <property type="entry name" value="Winged helix-like DNA-binding domain superfamily/Winged helix DNA-binding domain"/>
    <property type="match status" value="1"/>
</dbReference>
<evidence type="ECO:0000313" key="6">
    <source>
        <dbReference type="Proteomes" id="UP000004319"/>
    </source>
</evidence>
<dbReference type="SMART" id="SM00345">
    <property type="entry name" value="HTH_GNTR"/>
    <property type="match status" value="1"/>
</dbReference>
<dbReference type="Pfam" id="PF07729">
    <property type="entry name" value="FCD"/>
    <property type="match status" value="1"/>
</dbReference>
<dbReference type="GO" id="GO:0003677">
    <property type="term" value="F:DNA binding"/>
    <property type="evidence" value="ECO:0007669"/>
    <property type="project" value="UniProtKB-KW"/>
</dbReference>
<dbReference type="InterPro" id="IPR000524">
    <property type="entry name" value="Tscrpt_reg_HTH_GntR"/>
</dbReference>
<keyword evidence="2" id="KW-0238">DNA-binding</keyword>
<comment type="caution">
    <text evidence="5">The sequence shown here is derived from an EMBL/GenBank/DDBJ whole genome shotgun (WGS) entry which is preliminary data.</text>
</comment>
<protein>
    <submittedName>
        <fullName evidence="5">Transcriptional regulator GntR</fullName>
    </submittedName>
</protein>
<dbReference type="SMART" id="SM00895">
    <property type="entry name" value="FCD"/>
    <property type="match status" value="1"/>
</dbReference>
<evidence type="ECO:0000256" key="3">
    <source>
        <dbReference type="ARBA" id="ARBA00023163"/>
    </source>
</evidence>
<proteinExistence type="predicted"/>
<dbReference type="PANTHER" id="PTHR43537:SF41">
    <property type="entry name" value="TRANSCRIPTIONAL REGULATORY PROTEIN"/>
    <property type="match status" value="1"/>
</dbReference>
<dbReference type="Gene3D" id="1.20.120.530">
    <property type="entry name" value="GntR ligand-binding domain-like"/>
    <property type="match status" value="1"/>
</dbReference>
<reference evidence="5 6" key="1">
    <citation type="journal article" date="2011" name="Biochem. Biophys. Res. Commun.">
        <title>Increased number of Arginine-based salt bridges contributes to the thermotolerance of thermotolerant acetic acid bacteria, Acetobacter tropicalis SKU1100.</title>
        <authorList>
            <person name="Matsutani M."/>
            <person name="Hirakawa H."/>
            <person name="Nishikura M."/>
            <person name="Soemphol W."/>
            <person name="Ali I.A.I."/>
            <person name="Yakushi T."/>
            <person name="Matsushita K."/>
        </authorList>
    </citation>
    <scope>NUCLEOTIDE SEQUENCE [LARGE SCALE GENOMIC DNA]</scope>
    <source>
        <strain evidence="5 6">NBRC 101654</strain>
    </source>
</reference>
<evidence type="ECO:0000256" key="1">
    <source>
        <dbReference type="ARBA" id="ARBA00023015"/>
    </source>
</evidence>
<evidence type="ECO:0000259" key="4">
    <source>
        <dbReference type="PROSITE" id="PS50949"/>
    </source>
</evidence>
<evidence type="ECO:0000256" key="2">
    <source>
        <dbReference type="ARBA" id="ARBA00023125"/>
    </source>
</evidence>
<dbReference type="SUPFAM" id="SSF46785">
    <property type="entry name" value="Winged helix' DNA-binding domain"/>
    <property type="match status" value="1"/>
</dbReference>
<accession>F7VI71</accession>
<dbReference type="PROSITE" id="PS50949">
    <property type="entry name" value="HTH_GNTR"/>
    <property type="match status" value="1"/>
</dbReference>
<dbReference type="PANTHER" id="PTHR43537">
    <property type="entry name" value="TRANSCRIPTIONAL REGULATOR, GNTR FAMILY"/>
    <property type="match status" value="1"/>
</dbReference>
<dbReference type="GO" id="GO:0003700">
    <property type="term" value="F:DNA-binding transcription factor activity"/>
    <property type="evidence" value="ECO:0007669"/>
    <property type="project" value="InterPro"/>
</dbReference>
<keyword evidence="3" id="KW-0804">Transcription</keyword>
<dbReference type="Proteomes" id="UP000004319">
    <property type="component" value="Unassembled WGS sequence"/>
</dbReference>
<dbReference type="InterPro" id="IPR036390">
    <property type="entry name" value="WH_DNA-bd_sf"/>
</dbReference>
<dbReference type="InterPro" id="IPR011711">
    <property type="entry name" value="GntR_C"/>
</dbReference>
<dbReference type="InterPro" id="IPR008920">
    <property type="entry name" value="TF_FadR/GntR_C"/>
</dbReference>
<dbReference type="InterPro" id="IPR036388">
    <property type="entry name" value="WH-like_DNA-bd_sf"/>
</dbReference>
<gene>
    <name evidence="5" type="ORF">ATPR_3070</name>
</gene>
<organism evidence="5 6">
    <name type="scientific">Acetobacter tropicalis NBRC 101654</name>
    <dbReference type="NCBI Taxonomy" id="749388"/>
    <lineage>
        <taxon>Bacteria</taxon>
        <taxon>Pseudomonadati</taxon>
        <taxon>Pseudomonadota</taxon>
        <taxon>Alphaproteobacteria</taxon>
        <taxon>Acetobacterales</taxon>
        <taxon>Acetobacteraceae</taxon>
        <taxon>Acetobacter</taxon>
    </lineage>
</organism>
<dbReference type="AlphaFoldDB" id="F7VI71"/>
<keyword evidence="1" id="KW-0805">Transcription regulation</keyword>
<dbReference type="CDD" id="cd07377">
    <property type="entry name" value="WHTH_GntR"/>
    <property type="match status" value="1"/>
</dbReference>
<sequence length="260" mass="28364">MGWHNRLTLSMMRSDVSGRFFGAPPRMLPASLFNKTEFAGHGTASETICAALRKAILNDTLEAGRALPQSELANGFGVSIIPVREALKHLEAEGLVAFLPNRGATVVGMNEADILEYSHIRALLEEQAAGDAVRNMTRVDLARIEDAYDAFVEGVSGPDGTVKSGALNRAFHNAIYAAAGKPRLLEMIDDLHNKLDRYIRGHLLIEGRKSTTDEEHLAILEACRAGDADLAARLTRIHILDAADISVKVFRNKKSQAKIR</sequence>
<name>F7VI71_9PROT</name>
<feature type="domain" description="HTH gntR-type" evidence="4">
    <location>
        <begin position="42"/>
        <end position="109"/>
    </location>
</feature>
<evidence type="ECO:0000313" key="5">
    <source>
        <dbReference type="EMBL" id="GAA10066.1"/>
    </source>
</evidence>